<feature type="region of interest" description="Disordered" evidence="1">
    <location>
        <begin position="240"/>
        <end position="280"/>
    </location>
</feature>
<accession>A0A6A6EZK6</accession>
<dbReference type="AlphaFoldDB" id="A0A6A6EZK6"/>
<name>A0A6A6EZK6_9PEZI</name>
<reference evidence="2" key="1">
    <citation type="journal article" date="2020" name="Stud. Mycol.">
        <title>101 Dothideomycetes genomes: a test case for predicting lifestyles and emergence of pathogens.</title>
        <authorList>
            <person name="Haridas S."/>
            <person name="Albert R."/>
            <person name="Binder M."/>
            <person name="Bloem J."/>
            <person name="Labutti K."/>
            <person name="Salamov A."/>
            <person name="Andreopoulos B."/>
            <person name="Baker S."/>
            <person name="Barry K."/>
            <person name="Bills G."/>
            <person name="Bluhm B."/>
            <person name="Cannon C."/>
            <person name="Castanera R."/>
            <person name="Culley D."/>
            <person name="Daum C."/>
            <person name="Ezra D."/>
            <person name="Gonzalez J."/>
            <person name="Henrissat B."/>
            <person name="Kuo A."/>
            <person name="Liang C."/>
            <person name="Lipzen A."/>
            <person name="Lutzoni F."/>
            <person name="Magnuson J."/>
            <person name="Mondo S."/>
            <person name="Nolan M."/>
            <person name="Ohm R."/>
            <person name="Pangilinan J."/>
            <person name="Park H.-J."/>
            <person name="Ramirez L."/>
            <person name="Alfaro M."/>
            <person name="Sun H."/>
            <person name="Tritt A."/>
            <person name="Yoshinaga Y."/>
            <person name="Zwiers L.-H."/>
            <person name="Turgeon B."/>
            <person name="Goodwin S."/>
            <person name="Spatafora J."/>
            <person name="Crous P."/>
            <person name="Grigoriev I."/>
        </authorList>
    </citation>
    <scope>NUCLEOTIDE SEQUENCE</scope>
    <source>
        <strain evidence="2">SCOH1-5</strain>
    </source>
</reference>
<feature type="compositionally biased region" description="Polar residues" evidence="1">
    <location>
        <begin position="271"/>
        <end position="280"/>
    </location>
</feature>
<feature type="region of interest" description="Disordered" evidence="1">
    <location>
        <begin position="1"/>
        <end position="88"/>
    </location>
</feature>
<dbReference type="EMBL" id="ML992710">
    <property type="protein sequence ID" value="KAF2206876.1"/>
    <property type="molecule type" value="Genomic_DNA"/>
</dbReference>
<evidence type="ECO:0000313" key="2">
    <source>
        <dbReference type="EMBL" id="KAF2206876.1"/>
    </source>
</evidence>
<proteinExistence type="predicted"/>
<dbReference type="OrthoDB" id="3644326at2759"/>
<feature type="compositionally biased region" description="Basic and acidic residues" evidence="1">
    <location>
        <begin position="495"/>
        <end position="505"/>
    </location>
</feature>
<feature type="compositionally biased region" description="Polar residues" evidence="1">
    <location>
        <begin position="250"/>
        <end position="262"/>
    </location>
</feature>
<gene>
    <name evidence="2" type="ORF">CERZMDRAFT_102935</name>
</gene>
<organism evidence="2 3">
    <name type="scientific">Cercospora zeae-maydis SCOH1-5</name>
    <dbReference type="NCBI Taxonomy" id="717836"/>
    <lineage>
        <taxon>Eukaryota</taxon>
        <taxon>Fungi</taxon>
        <taxon>Dikarya</taxon>
        <taxon>Ascomycota</taxon>
        <taxon>Pezizomycotina</taxon>
        <taxon>Dothideomycetes</taxon>
        <taxon>Dothideomycetidae</taxon>
        <taxon>Mycosphaerellales</taxon>
        <taxon>Mycosphaerellaceae</taxon>
        <taxon>Cercospora</taxon>
    </lineage>
</organism>
<feature type="compositionally biased region" description="Basic and acidic residues" evidence="1">
    <location>
        <begin position="17"/>
        <end position="28"/>
    </location>
</feature>
<protein>
    <submittedName>
        <fullName evidence="2">Uncharacterized protein</fullName>
    </submittedName>
</protein>
<dbReference type="Proteomes" id="UP000799539">
    <property type="component" value="Unassembled WGS sequence"/>
</dbReference>
<sequence length="505" mass="55762">MNSACTNGCEPSPGAATDERRDSKDPAPRSEAPSGDIMPSQTSDMAPESEITPTSPVTDRDPSAIPTLSQDEKAASKSETAAEDPATLWDSVAPEYSETVPAAGKGLPPRLSDLYTYRSFGHPHATLHHSVITSYSEPFSQQYPKWATPGNRLQYDASRGKFSYRLSAPHASPYNETTLRARPAGYFKGDTRSVPAPSSSVRYVSADPVEIYIGETFVQNIPLRLLLRFSTAARRLFKHQRPRARYTAHHSIQPSLSRTPSEPNRGMSHSPAHSLQAGTSAASTTKQMILDLDAPRLPSTKAIRSIIEWMQIVEPTPPKTWLPAFAPANFSTIPDKDLIDLYSAVLVFELQPRSVWQNLADELGLRISIGKPSVKLLKKLRLSLPICDLIMTQALVAVVEHRQRGAYLSGGGWDKMREFLFESGDEVLAAKAEEMLARYDGQYAQVLNERQFSGDVRVKDGERIAGSGESDDVNDHGIPERRRRKRRAQQLRGGQTERDRLSGSV</sequence>
<feature type="region of interest" description="Disordered" evidence="1">
    <location>
        <begin position="463"/>
        <end position="505"/>
    </location>
</feature>
<evidence type="ECO:0000256" key="1">
    <source>
        <dbReference type="SAM" id="MobiDB-lite"/>
    </source>
</evidence>
<evidence type="ECO:0000313" key="3">
    <source>
        <dbReference type="Proteomes" id="UP000799539"/>
    </source>
</evidence>
<keyword evidence="3" id="KW-1185">Reference proteome</keyword>